<comment type="caution">
    <text evidence="2">The sequence shown here is derived from an EMBL/GenBank/DDBJ whole genome shotgun (WGS) entry which is preliminary data.</text>
</comment>
<sequence>MASRPPAPIDPDAGIPDLIRRLADDSKRLALDEVRLAKLEVRESVHGAARGTVRLAIAFGAAVIALSALTIALAALGGRLLGNYWAGTLIVGALELGVAYLLVTRGMRKMRESELGFPESRASLRDTAQWVKAVREPEVEQRVLRDELARVAPPQGQLPERAD</sequence>
<feature type="transmembrane region" description="Helical" evidence="1">
    <location>
        <begin position="55"/>
        <end position="78"/>
    </location>
</feature>
<evidence type="ECO:0000256" key="1">
    <source>
        <dbReference type="SAM" id="Phobius"/>
    </source>
</evidence>
<dbReference type="Pfam" id="PF07332">
    <property type="entry name" value="Phage_holin_3_6"/>
    <property type="match status" value="1"/>
</dbReference>
<keyword evidence="1" id="KW-0472">Membrane</keyword>
<keyword evidence="3" id="KW-1185">Reference proteome</keyword>
<organism evidence="2 3">
    <name type="scientific">Roseisolibacter agri</name>
    <dbReference type="NCBI Taxonomy" id="2014610"/>
    <lineage>
        <taxon>Bacteria</taxon>
        <taxon>Pseudomonadati</taxon>
        <taxon>Gemmatimonadota</taxon>
        <taxon>Gemmatimonadia</taxon>
        <taxon>Gemmatimonadales</taxon>
        <taxon>Gemmatimonadaceae</taxon>
        <taxon>Roseisolibacter</taxon>
    </lineage>
</organism>
<evidence type="ECO:0000313" key="2">
    <source>
        <dbReference type="EMBL" id="GLC24242.1"/>
    </source>
</evidence>
<evidence type="ECO:0000313" key="3">
    <source>
        <dbReference type="Proteomes" id="UP001161325"/>
    </source>
</evidence>
<dbReference type="InterPro" id="IPR009937">
    <property type="entry name" value="Phage_holin_3_6"/>
</dbReference>
<dbReference type="EMBL" id="BRXS01000001">
    <property type="protein sequence ID" value="GLC24242.1"/>
    <property type="molecule type" value="Genomic_DNA"/>
</dbReference>
<proteinExistence type="predicted"/>
<dbReference type="Proteomes" id="UP001161325">
    <property type="component" value="Unassembled WGS sequence"/>
</dbReference>
<reference evidence="2" key="1">
    <citation type="submission" date="2022-08" db="EMBL/GenBank/DDBJ databases">
        <title>Draft genome sequencing of Roseisolibacter agri AW1220.</title>
        <authorList>
            <person name="Tobiishi Y."/>
            <person name="Tonouchi A."/>
        </authorList>
    </citation>
    <scope>NUCLEOTIDE SEQUENCE</scope>
    <source>
        <strain evidence="2">AW1220</strain>
    </source>
</reference>
<feature type="transmembrane region" description="Helical" evidence="1">
    <location>
        <begin position="84"/>
        <end position="103"/>
    </location>
</feature>
<dbReference type="AlphaFoldDB" id="A0AA37Q5Q5"/>
<protein>
    <recommendedName>
        <fullName evidence="4">Holin-X, holin superfamily III</fullName>
    </recommendedName>
</protein>
<keyword evidence="1" id="KW-0812">Transmembrane</keyword>
<keyword evidence="1" id="KW-1133">Transmembrane helix</keyword>
<accession>A0AA37Q5Q5</accession>
<gene>
    <name evidence="2" type="ORF">rosag_07550</name>
</gene>
<dbReference type="RefSeq" id="WP_284348690.1">
    <property type="nucleotide sequence ID" value="NZ_BRXS01000001.1"/>
</dbReference>
<evidence type="ECO:0008006" key="4">
    <source>
        <dbReference type="Google" id="ProtNLM"/>
    </source>
</evidence>
<name>A0AA37Q5Q5_9BACT</name>